<proteinExistence type="predicted"/>
<keyword evidence="2" id="KW-0378">Hydrolase</keyword>
<gene>
    <name evidence="2" type="ORF">B0T25DRAFT_557717</name>
</gene>
<dbReference type="GO" id="GO:0008474">
    <property type="term" value="F:palmitoyl-(protein) hydrolase activity"/>
    <property type="evidence" value="ECO:0007669"/>
    <property type="project" value="TreeGrafter"/>
</dbReference>
<dbReference type="GO" id="GO:0016020">
    <property type="term" value="C:membrane"/>
    <property type="evidence" value="ECO:0007669"/>
    <property type="project" value="TreeGrafter"/>
</dbReference>
<dbReference type="InterPro" id="IPR029058">
    <property type="entry name" value="AB_hydrolase_fold"/>
</dbReference>
<organism evidence="2 3">
    <name type="scientific">Lasiosphaeria hispida</name>
    <dbReference type="NCBI Taxonomy" id="260671"/>
    <lineage>
        <taxon>Eukaryota</taxon>
        <taxon>Fungi</taxon>
        <taxon>Dikarya</taxon>
        <taxon>Ascomycota</taxon>
        <taxon>Pezizomycotina</taxon>
        <taxon>Sordariomycetes</taxon>
        <taxon>Sordariomycetidae</taxon>
        <taxon>Sordariales</taxon>
        <taxon>Lasiosphaeriaceae</taxon>
        <taxon>Lasiosphaeria</taxon>
    </lineage>
</organism>
<dbReference type="PANTHER" id="PTHR12277">
    <property type="entry name" value="ALPHA/BETA HYDROLASE DOMAIN-CONTAINING PROTEIN"/>
    <property type="match status" value="1"/>
</dbReference>
<sequence>MSLSPASVAHRPTIVLRWARLIPYTQFHRLQSKSPSTTTAWRNSGLTPPLVWALIIRPALLPARADLTACLSAKGCHRCIHIPPVLLPPVIFTGLLVALWVWKCVMLVVFQNKIIYMPGLPPNARKERIEDHAGLCGGIQWREDRTLTADGKDIAMAVATVPLPGSPATAREETRAAGAVVAHVYVLYFQGNASSIPPRLPDLSWVLRAVSEGSKPMLLPPARLTFVCLSYRGYWTSRGRPSESGIQFDAEAGVRWIAEQHQSAYGCHAESPVPILLLWGQSIGSGVATNLAATGRISADLPISGLVLETPFLSVRAMLAVLYPQKWLPYKHLWPFLRNHLDSMTNLGLIAERSREMGGATPKIFILEAGRDELVPKEHGELLHKRCLDLGVSVEKNTIPVAYHSEAIARGDGKKLAAQAILQLTKRALDNHDG</sequence>
<keyword evidence="3" id="KW-1185">Reference proteome</keyword>
<dbReference type="Gene3D" id="3.40.50.1820">
    <property type="entry name" value="alpha/beta hydrolase"/>
    <property type="match status" value="1"/>
</dbReference>
<dbReference type="AlphaFoldDB" id="A0AAJ0H5Z2"/>
<keyword evidence="1" id="KW-0472">Membrane</keyword>
<dbReference type="SUPFAM" id="SSF53474">
    <property type="entry name" value="alpha/beta-Hydrolases"/>
    <property type="match status" value="1"/>
</dbReference>
<reference evidence="2" key="1">
    <citation type="journal article" date="2023" name="Mol. Phylogenet. Evol.">
        <title>Genome-scale phylogeny and comparative genomics of the fungal order Sordariales.</title>
        <authorList>
            <person name="Hensen N."/>
            <person name="Bonometti L."/>
            <person name="Westerberg I."/>
            <person name="Brannstrom I.O."/>
            <person name="Guillou S."/>
            <person name="Cros-Aarteil S."/>
            <person name="Calhoun S."/>
            <person name="Haridas S."/>
            <person name="Kuo A."/>
            <person name="Mondo S."/>
            <person name="Pangilinan J."/>
            <person name="Riley R."/>
            <person name="LaButti K."/>
            <person name="Andreopoulos B."/>
            <person name="Lipzen A."/>
            <person name="Chen C."/>
            <person name="Yan M."/>
            <person name="Daum C."/>
            <person name="Ng V."/>
            <person name="Clum A."/>
            <person name="Steindorff A."/>
            <person name="Ohm R.A."/>
            <person name="Martin F."/>
            <person name="Silar P."/>
            <person name="Natvig D.O."/>
            <person name="Lalanne C."/>
            <person name="Gautier V."/>
            <person name="Ament-Velasquez S.L."/>
            <person name="Kruys A."/>
            <person name="Hutchinson M.I."/>
            <person name="Powell A.J."/>
            <person name="Barry K."/>
            <person name="Miller A.N."/>
            <person name="Grigoriev I.V."/>
            <person name="Debuchy R."/>
            <person name="Gladieux P."/>
            <person name="Hiltunen Thoren M."/>
            <person name="Johannesson H."/>
        </authorList>
    </citation>
    <scope>NUCLEOTIDE SEQUENCE</scope>
    <source>
        <strain evidence="2">CBS 955.72</strain>
    </source>
</reference>
<keyword evidence="1" id="KW-1133">Transmembrane helix</keyword>
<dbReference type="EMBL" id="JAUIQD010000008">
    <property type="protein sequence ID" value="KAK3341218.1"/>
    <property type="molecule type" value="Genomic_DNA"/>
</dbReference>
<dbReference type="PANTHER" id="PTHR12277:SF64">
    <property type="entry name" value="SUPERFAMILY HYDROLASE, PUTATIVE (AFU_ORTHOLOGUE AFUA_3G01760)-RELATED"/>
    <property type="match status" value="1"/>
</dbReference>
<dbReference type="Proteomes" id="UP001275084">
    <property type="component" value="Unassembled WGS sequence"/>
</dbReference>
<name>A0AAJ0H5Z2_9PEZI</name>
<reference evidence="2" key="2">
    <citation type="submission" date="2023-06" db="EMBL/GenBank/DDBJ databases">
        <authorList>
            <consortium name="Lawrence Berkeley National Laboratory"/>
            <person name="Haridas S."/>
            <person name="Hensen N."/>
            <person name="Bonometti L."/>
            <person name="Westerberg I."/>
            <person name="Brannstrom I.O."/>
            <person name="Guillou S."/>
            <person name="Cros-Aarteil S."/>
            <person name="Calhoun S."/>
            <person name="Kuo A."/>
            <person name="Mondo S."/>
            <person name="Pangilinan J."/>
            <person name="Riley R."/>
            <person name="Labutti K."/>
            <person name="Andreopoulos B."/>
            <person name="Lipzen A."/>
            <person name="Chen C."/>
            <person name="Yanf M."/>
            <person name="Daum C."/>
            <person name="Ng V."/>
            <person name="Clum A."/>
            <person name="Steindorff A."/>
            <person name="Ohm R."/>
            <person name="Martin F."/>
            <person name="Silar P."/>
            <person name="Natvig D."/>
            <person name="Lalanne C."/>
            <person name="Gautier V."/>
            <person name="Ament-Velasquez S.L."/>
            <person name="Kruys A."/>
            <person name="Hutchinson M.I."/>
            <person name="Powell A.J."/>
            <person name="Barry K."/>
            <person name="Miller A.N."/>
            <person name="Grigoriev I.V."/>
            <person name="Debuchy R."/>
            <person name="Gladieux P."/>
            <person name="Thoren M.H."/>
            <person name="Johannesson H."/>
        </authorList>
    </citation>
    <scope>NUCLEOTIDE SEQUENCE</scope>
    <source>
        <strain evidence="2">CBS 955.72</strain>
    </source>
</reference>
<protein>
    <submittedName>
        <fullName evidence="2">Alpha/Beta hydrolase protein</fullName>
    </submittedName>
</protein>
<feature type="transmembrane region" description="Helical" evidence="1">
    <location>
        <begin position="90"/>
        <end position="110"/>
    </location>
</feature>
<comment type="caution">
    <text evidence="2">The sequence shown here is derived from an EMBL/GenBank/DDBJ whole genome shotgun (WGS) entry which is preliminary data.</text>
</comment>
<accession>A0AAJ0H5Z2</accession>
<evidence type="ECO:0000256" key="1">
    <source>
        <dbReference type="SAM" id="Phobius"/>
    </source>
</evidence>
<evidence type="ECO:0000313" key="3">
    <source>
        <dbReference type="Proteomes" id="UP001275084"/>
    </source>
</evidence>
<evidence type="ECO:0000313" key="2">
    <source>
        <dbReference type="EMBL" id="KAK3341218.1"/>
    </source>
</evidence>
<keyword evidence="1" id="KW-0812">Transmembrane</keyword>